<dbReference type="InterPro" id="IPR014748">
    <property type="entry name" value="Enoyl-CoA_hydra_C"/>
</dbReference>
<evidence type="ECO:0000313" key="3">
    <source>
        <dbReference type="EMBL" id="NEW55010.1"/>
    </source>
</evidence>
<comment type="caution">
    <text evidence="2">The sequence shown here is derived from an EMBL/GenBank/DDBJ whole genome shotgun (WGS) entry which is preliminary data.</text>
</comment>
<dbReference type="InterPro" id="IPR001753">
    <property type="entry name" value="Enoyl-CoA_hydra/iso"/>
</dbReference>
<dbReference type="NCBIfam" id="NF006109">
    <property type="entry name" value="PRK08260.1"/>
    <property type="match status" value="1"/>
</dbReference>
<dbReference type="Proteomes" id="UP000470876">
    <property type="component" value="Unassembled WGS sequence"/>
</dbReference>
<proteinExistence type="inferred from homology"/>
<dbReference type="RefSeq" id="WP_163821921.1">
    <property type="nucleotide sequence ID" value="NZ_JAAGUX010000006.1"/>
</dbReference>
<name>A0A6P1CZ49_9NOCA</name>
<dbReference type="GO" id="GO:0003824">
    <property type="term" value="F:catalytic activity"/>
    <property type="evidence" value="ECO:0007669"/>
    <property type="project" value="UniProtKB-ARBA"/>
</dbReference>
<sequence>MFETITHRIDDGILTITLNRPENLNAFVVTMGDELERSFREVNDDDNVRAVIVTGAGRAFCAGMDLNGEGNVFGLDGSRNPGLADLADLDDPSAAGVRDPGGRLTLAIHDCRKPVIAAINGAAVGVGATMTLAMDRRLVSTRGRIGLIFGRIGVTPEAASTWFLERIVGQAAALDLVLRADIIDADAAAAVGLVDEVVEPDALLARAVEIADAWTRNRSPVAVAQAKQMVRRNGALPHPADAHRIESLGLFWASVGDGEEGVAAFLEKRAPEFTSRASEMPAYYEDWIAQYSK</sequence>
<dbReference type="AlphaFoldDB" id="A0A6P1CZ49"/>
<evidence type="ECO:0000313" key="2">
    <source>
        <dbReference type="EMBL" id="NEW43297.1"/>
    </source>
</evidence>
<dbReference type="PANTHER" id="PTHR43684:SF4">
    <property type="entry name" value="ENOYL-COA HYDRATASE_ISOMERASE FAMILY PROTEIN (AFU_ORTHOLOGUE AFUA_1G01890)"/>
    <property type="match status" value="1"/>
</dbReference>
<dbReference type="EMBL" id="JAAGUZ010000004">
    <property type="protein sequence ID" value="NEW43297.1"/>
    <property type="molecule type" value="Genomic_DNA"/>
</dbReference>
<evidence type="ECO:0000313" key="5">
    <source>
        <dbReference type="Proteomes" id="UP000470876"/>
    </source>
</evidence>
<accession>A0A6P1CZ49</accession>
<dbReference type="Gene3D" id="3.90.226.10">
    <property type="entry name" value="2-enoyl-CoA Hydratase, Chain A, domain 1"/>
    <property type="match status" value="1"/>
</dbReference>
<gene>
    <name evidence="2" type="ORF">GV789_02310</name>
    <name evidence="3" type="ORF">GV794_04920</name>
</gene>
<protein>
    <submittedName>
        <fullName evidence="2">Crotonase/enoyl-CoA hydratase family protein</fullName>
    </submittedName>
</protein>
<dbReference type="Proteomes" id="UP000468928">
    <property type="component" value="Unassembled WGS sequence"/>
</dbReference>
<dbReference type="PANTHER" id="PTHR43684">
    <property type="match status" value="1"/>
</dbReference>
<dbReference type="CDD" id="cd06558">
    <property type="entry name" value="crotonase-like"/>
    <property type="match status" value="1"/>
</dbReference>
<organism evidence="2 4">
    <name type="scientific">Nocardia cyriacigeorgica</name>
    <dbReference type="NCBI Taxonomy" id="135487"/>
    <lineage>
        <taxon>Bacteria</taxon>
        <taxon>Bacillati</taxon>
        <taxon>Actinomycetota</taxon>
        <taxon>Actinomycetes</taxon>
        <taxon>Mycobacteriales</taxon>
        <taxon>Nocardiaceae</taxon>
        <taxon>Nocardia</taxon>
    </lineage>
</organism>
<evidence type="ECO:0000313" key="4">
    <source>
        <dbReference type="Proteomes" id="UP000468928"/>
    </source>
</evidence>
<evidence type="ECO:0000256" key="1">
    <source>
        <dbReference type="ARBA" id="ARBA00005254"/>
    </source>
</evidence>
<keyword evidence="5" id="KW-1185">Reference proteome</keyword>
<dbReference type="Gene3D" id="1.10.12.10">
    <property type="entry name" value="Lyase 2-enoyl-coa Hydratase, Chain A, domain 2"/>
    <property type="match status" value="1"/>
</dbReference>
<dbReference type="InterPro" id="IPR051053">
    <property type="entry name" value="ECH/Chromodomain_protein"/>
</dbReference>
<comment type="similarity">
    <text evidence="1">Belongs to the enoyl-CoA hydratase/isomerase family.</text>
</comment>
<reference evidence="4 5" key="1">
    <citation type="submission" date="2020-01" db="EMBL/GenBank/DDBJ databases">
        <title>Genetics and antimicrobial susceptibilities of Nocardia species isolated from the soil; a comparison with species isolated from humans.</title>
        <authorList>
            <person name="Carrasco G."/>
            <person name="Monzon S."/>
            <person name="Sansegundo M."/>
            <person name="Garcia E."/>
            <person name="Garrido N."/>
            <person name="Medina M.J."/>
            <person name="Villalon P."/>
            <person name="Ramirez-Arocha A.C."/>
            <person name="Jimenez P."/>
            <person name="Cuesta I."/>
            <person name="Valdezate S."/>
        </authorList>
    </citation>
    <scope>NUCLEOTIDE SEQUENCE [LARGE SCALE GENOMIC DNA]</scope>
    <source>
        <strain evidence="2 4">CNM20110639</strain>
        <strain evidence="3 5">CNM20110649</strain>
    </source>
</reference>
<dbReference type="SUPFAM" id="SSF52096">
    <property type="entry name" value="ClpP/crotonase"/>
    <property type="match status" value="1"/>
</dbReference>
<dbReference type="EMBL" id="JAAGUX010000006">
    <property type="protein sequence ID" value="NEW55010.1"/>
    <property type="molecule type" value="Genomic_DNA"/>
</dbReference>
<dbReference type="InterPro" id="IPR029045">
    <property type="entry name" value="ClpP/crotonase-like_dom_sf"/>
</dbReference>
<dbReference type="Pfam" id="PF00378">
    <property type="entry name" value="ECH_1"/>
    <property type="match status" value="1"/>
</dbReference>